<dbReference type="InterPro" id="IPR019829">
    <property type="entry name" value="Macrophage_inhib_fac_CS"/>
</dbReference>
<keyword evidence="15" id="KW-1185">Reference proteome</keyword>
<accession>A0AAD5DSS4</accession>
<evidence type="ECO:0000256" key="9">
    <source>
        <dbReference type="ARBA" id="ARBA00039086"/>
    </source>
</evidence>
<name>A0AAD5DSS4_9CHLO</name>
<dbReference type="Gene3D" id="3.30.429.10">
    <property type="entry name" value="Macrophage Migration Inhibitory Factor"/>
    <property type="match status" value="1"/>
</dbReference>
<feature type="region of interest" description="Disordered" evidence="13">
    <location>
        <begin position="173"/>
        <end position="234"/>
    </location>
</feature>
<comment type="catalytic activity">
    <reaction evidence="7">
        <text>L-dopachrome = 5,6-dihydroxyindole-2-carboxylate</text>
        <dbReference type="Rhea" id="RHEA:13041"/>
        <dbReference type="ChEBI" id="CHEBI:16875"/>
        <dbReference type="ChEBI" id="CHEBI:57509"/>
        <dbReference type="EC" id="5.3.3.12"/>
    </reaction>
</comment>
<dbReference type="InterPro" id="IPR014347">
    <property type="entry name" value="Tautomerase/MIF_sf"/>
</dbReference>
<dbReference type="GO" id="GO:0050178">
    <property type="term" value="F:phenylpyruvate tautomerase activity"/>
    <property type="evidence" value="ECO:0007669"/>
    <property type="project" value="UniProtKB-EC"/>
</dbReference>
<evidence type="ECO:0000313" key="15">
    <source>
        <dbReference type="Proteomes" id="UP001205105"/>
    </source>
</evidence>
<evidence type="ECO:0000256" key="6">
    <source>
        <dbReference type="ARBA" id="ARBA00036735"/>
    </source>
</evidence>
<evidence type="ECO:0000256" key="10">
    <source>
        <dbReference type="ARBA" id="ARBA00041631"/>
    </source>
</evidence>
<evidence type="ECO:0000256" key="12">
    <source>
        <dbReference type="ARBA" id="ARBA00042730"/>
    </source>
</evidence>
<gene>
    <name evidence="14" type="ORF">COHA_004531</name>
</gene>
<dbReference type="PANTHER" id="PTHR11954">
    <property type="entry name" value="D-DOPACHROME DECARBOXYLASE"/>
    <property type="match status" value="1"/>
</dbReference>
<comment type="caution">
    <text evidence="14">The sequence shown here is derived from an EMBL/GenBank/DDBJ whole genome shotgun (WGS) entry which is preliminary data.</text>
</comment>
<dbReference type="Proteomes" id="UP001205105">
    <property type="component" value="Unassembled WGS sequence"/>
</dbReference>
<evidence type="ECO:0000256" key="13">
    <source>
        <dbReference type="SAM" id="MobiDB-lite"/>
    </source>
</evidence>
<comment type="similarity">
    <text evidence="2">Belongs to the MIF family.</text>
</comment>
<organism evidence="14 15">
    <name type="scientific">Chlorella ohadii</name>
    <dbReference type="NCBI Taxonomy" id="2649997"/>
    <lineage>
        <taxon>Eukaryota</taxon>
        <taxon>Viridiplantae</taxon>
        <taxon>Chlorophyta</taxon>
        <taxon>core chlorophytes</taxon>
        <taxon>Trebouxiophyceae</taxon>
        <taxon>Chlorellales</taxon>
        <taxon>Chlorellaceae</taxon>
        <taxon>Chlorella clade</taxon>
        <taxon>Chlorella</taxon>
    </lineage>
</organism>
<dbReference type="SUPFAM" id="SSF55331">
    <property type="entry name" value="Tautomerase/MIF"/>
    <property type="match status" value="1"/>
</dbReference>
<dbReference type="Pfam" id="PF01187">
    <property type="entry name" value="MIF"/>
    <property type="match status" value="1"/>
</dbReference>
<dbReference type="EMBL" id="JADXDR010000059">
    <property type="protein sequence ID" value="KAI7841808.1"/>
    <property type="molecule type" value="Genomic_DNA"/>
</dbReference>
<keyword evidence="5" id="KW-0413">Isomerase</keyword>
<dbReference type="AlphaFoldDB" id="A0AAD5DSS4"/>
<reference evidence="14" key="1">
    <citation type="submission" date="2020-11" db="EMBL/GenBank/DDBJ databases">
        <title>Chlorella ohadii genome sequencing and assembly.</title>
        <authorList>
            <person name="Murik O."/>
            <person name="Treves H."/>
            <person name="Kedem I."/>
            <person name="Shotland Y."/>
            <person name="Kaplan A."/>
        </authorList>
    </citation>
    <scope>NUCLEOTIDE SEQUENCE</scope>
    <source>
        <strain evidence="14">1</strain>
    </source>
</reference>
<dbReference type="EC" id="5.3.2.1" evidence="9"/>
<dbReference type="PROSITE" id="PS01158">
    <property type="entry name" value="MIF"/>
    <property type="match status" value="1"/>
</dbReference>
<feature type="compositionally biased region" description="Low complexity" evidence="13">
    <location>
        <begin position="183"/>
        <end position="210"/>
    </location>
</feature>
<evidence type="ECO:0000256" key="5">
    <source>
        <dbReference type="ARBA" id="ARBA00023235"/>
    </source>
</evidence>
<comment type="catalytic activity">
    <reaction evidence="6">
        <text>3-phenylpyruvate = enol-phenylpyruvate</text>
        <dbReference type="Rhea" id="RHEA:17097"/>
        <dbReference type="ChEBI" id="CHEBI:16815"/>
        <dbReference type="ChEBI" id="CHEBI:18005"/>
        <dbReference type="EC" id="5.3.2.1"/>
    </reaction>
</comment>
<evidence type="ECO:0000313" key="14">
    <source>
        <dbReference type="EMBL" id="KAI7841808.1"/>
    </source>
</evidence>
<proteinExistence type="inferred from homology"/>
<dbReference type="GO" id="GO:0005125">
    <property type="term" value="F:cytokine activity"/>
    <property type="evidence" value="ECO:0007669"/>
    <property type="project" value="UniProtKB-KW"/>
</dbReference>
<dbReference type="InterPro" id="IPR001398">
    <property type="entry name" value="Macrophage_inhib_fac"/>
</dbReference>
<evidence type="ECO:0000256" key="3">
    <source>
        <dbReference type="ARBA" id="ARBA00022514"/>
    </source>
</evidence>
<evidence type="ECO:0000256" key="11">
    <source>
        <dbReference type="ARBA" id="ARBA00041912"/>
    </source>
</evidence>
<keyword evidence="4" id="KW-0964">Secreted</keyword>
<dbReference type="PANTHER" id="PTHR11954:SF6">
    <property type="entry name" value="MACROPHAGE MIGRATION INHIBITORY FACTOR"/>
    <property type="match status" value="1"/>
</dbReference>
<evidence type="ECO:0000256" key="4">
    <source>
        <dbReference type="ARBA" id="ARBA00022525"/>
    </source>
</evidence>
<evidence type="ECO:0000256" key="1">
    <source>
        <dbReference type="ARBA" id="ARBA00004613"/>
    </source>
</evidence>
<protein>
    <recommendedName>
        <fullName evidence="12">L-dopachrome isomerase</fullName>
        <ecNumber evidence="9">5.3.2.1</ecNumber>
        <ecNumber evidence="8">5.3.3.12</ecNumber>
    </recommendedName>
    <alternativeName>
        <fullName evidence="10">L-dopachrome tautomerase</fullName>
    </alternativeName>
    <alternativeName>
        <fullName evidence="11">Phenylpyruvate tautomerase</fullName>
    </alternativeName>
</protein>
<keyword evidence="3" id="KW-0202">Cytokine</keyword>
<sequence>MSEELYDLAERLGAMRVVEPSQKHVVKEMRRVPRDPIDLIHGLEDTCISISQHLDKAPCKGLLPASAEAEARKNLDTAAQCLQRCAEVREVAITACTGSPPAKVDPPLAAMLMRELGDRLRGMQRMMRDLLQMEDWMDDGTNPEVVVQMLPLLATHALSFCSKLATRVCPLAAPVNKPPAGPAQGERAAAPKPAADMADGPAAAAAAAAGERQEGGDAADGRLPGNAGPASKSGGCAEFKDMSAWQMYDEDQAWRNAVCEAEQKLKQMRIGAGGEPNQGVAYETMQEFRGSLITLHRLENICSSIRDCLREPLFLWLNSPAVEDCEKKLAMAAICFEHCNKGVITCTGAEAADVPISESVAVLQMRGLTACMPDVERVLADLQVLEIKMADVISRWPYSVVTQDLVEMLLRLAPRAEALGPEVDLCMLLPLLSTPSGGPAQGKHATEPKPAAIAPSLTCICQRRRRPLPAPLHTYLTPPGLVLEDLQNSQRHADLQPADQRKAVAAATGKPEAYVMVSLTTDKQMMFGGTEEPCAYGELISIGAIGGEKNKKISAALAEVVQRQLGIPPSRFYIKFYDVARTDFGWNGSTF</sequence>
<dbReference type="EC" id="5.3.3.12" evidence="8"/>
<dbReference type="GO" id="GO:0005615">
    <property type="term" value="C:extracellular space"/>
    <property type="evidence" value="ECO:0007669"/>
    <property type="project" value="UniProtKB-KW"/>
</dbReference>
<comment type="subcellular location">
    <subcellularLocation>
        <location evidence="1">Secreted</location>
    </subcellularLocation>
</comment>
<dbReference type="GO" id="GO:0004167">
    <property type="term" value="F:dopachrome isomerase activity"/>
    <property type="evidence" value="ECO:0007669"/>
    <property type="project" value="UniProtKB-EC"/>
</dbReference>
<evidence type="ECO:0000256" key="7">
    <source>
        <dbReference type="ARBA" id="ARBA00036823"/>
    </source>
</evidence>
<evidence type="ECO:0000256" key="8">
    <source>
        <dbReference type="ARBA" id="ARBA00038932"/>
    </source>
</evidence>
<evidence type="ECO:0000256" key="2">
    <source>
        <dbReference type="ARBA" id="ARBA00005851"/>
    </source>
</evidence>